<evidence type="ECO:0000313" key="3">
    <source>
        <dbReference type="Proteomes" id="UP000078200"/>
    </source>
</evidence>
<dbReference type="STRING" id="7395.A0A1A9UCS3"/>
<evidence type="ECO:0000313" key="2">
    <source>
        <dbReference type="EnsemblMetazoa" id="GAUT000186-PA"/>
    </source>
</evidence>
<dbReference type="AlphaFoldDB" id="A0A1A9UCS3"/>
<reference evidence="2" key="1">
    <citation type="submission" date="2020-05" db="UniProtKB">
        <authorList>
            <consortium name="EnsemblMetazoa"/>
        </authorList>
    </citation>
    <scope>IDENTIFICATION</scope>
    <source>
        <strain evidence="2">TTRI</strain>
    </source>
</reference>
<feature type="transmembrane region" description="Helical" evidence="1">
    <location>
        <begin position="78"/>
        <end position="99"/>
    </location>
</feature>
<keyword evidence="1" id="KW-0812">Transmembrane</keyword>
<accession>A0A1A9UCS3</accession>
<keyword evidence="3" id="KW-1185">Reference proteome</keyword>
<dbReference type="Proteomes" id="UP000078200">
    <property type="component" value="Unassembled WGS sequence"/>
</dbReference>
<keyword evidence="1" id="KW-1133">Transmembrane helix</keyword>
<dbReference type="EnsemblMetazoa" id="GAUT000186-RA">
    <property type="protein sequence ID" value="GAUT000186-PA"/>
    <property type="gene ID" value="GAUT000186"/>
</dbReference>
<organism evidence="2 3">
    <name type="scientific">Glossina austeni</name>
    <name type="common">Savannah tsetse fly</name>
    <dbReference type="NCBI Taxonomy" id="7395"/>
    <lineage>
        <taxon>Eukaryota</taxon>
        <taxon>Metazoa</taxon>
        <taxon>Ecdysozoa</taxon>
        <taxon>Arthropoda</taxon>
        <taxon>Hexapoda</taxon>
        <taxon>Insecta</taxon>
        <taxon>Pterygota</taxon>
        <taxon>Neoptera</taxon>
        <taxon>Endopterygota</taxon>
        <taxon>Diptera</taxon>
        <taxon>Brachycera</taxon>
        <taxon>Muscomorpha</taxon>
        <taxon>Hippoboscoidea</taxon>
        <taxon>Glossinidae</taxon>
        <taxon>Glossina</taxon>
    </lineage>
</organism>
<dbReference type="VEuPathDB" id="VectorBase:GAUT000186"/>
<keyword evidence="1" id="KW-0472">Membrane</keyword>
<sequence length="113" mass="12996">MICSTAAITEAIEPPSGTPAQPAQREANINVSLVIDEQSIILIESLDDMNTNGAIFNVSLQKQKTFNTHKEPFSSYCCYYYCFYLILRLEFLLFLFYFLCSCCYCCCRRRRIG</sequence>
<protein>
    <submittedName>
        <fullName evidence="2">Uncharacterized protein</fullName>
    </submittedName>
</protein>
<proteinExistence type="predicted"/>
<name>A0A1A9UCS3_GLOAU</name>
<evidence type="ECO:0000256" key="1">
    <source>
        <dbReference type="SAM" id="Phobius"/>
    </source>
</evidence>